<feature type="compositionally biased region" description="Low complexity" evidence="1">
    <location>
        <begin position="1690"/>
        <end position="1705"/>
    </location>
</feature>
<feature type="region of interest" description="Disordered" evidence="1">
    <location>
        <begin position="1683"/>
        <end position="1705"/>
    </location>
</feature>
<keyword evidence="4" id="KW-1185">Reference proteome</keyword>
<proteinExistence type="predicted"/>
<feature type="region of interest" description="Disordered" evidence="1">
    <location>
        <begin position="964"/>
        <end position="984"/>
    </location>
</feature>
<dbReference type="InterPro" id="IPR011050">
    <property type="entry name" value="Pectin_lyase_fold/virulence"/>
</dbReference>
<sequence length="2267" mass="237059">MFSVNARKATAYVMLYTFLFTQQVALVYGSVVSADSKTNVYQSNNGTTIVEISTANSQGISHNKFNDYNVTSKGVVLNNTTASGLHHDSQLAGSVSANQYSNKQADIIINEVITSNPSELAGYTEVVGKQADVIIANPNGITCNGCGFINTSKVSLTTGNPMIDGTGALNGFDVQSGSVRIGRKGADLTNQEKFNIVARKIVVDGPIVMNKPDEGDGEKANGELQLTSGTNKWNYETGEVVESNGGSNASGYGIDSTVFGGMYAGKITFKATEDGVGVKMLGNAASSADDFVITSDGRIEIKSKITSAKDFHIVAEDNVGEINFDDESSIISAENDIVIDAESSNVVLSNSTIYAGSSIDIKANKLTDANASQKQRIANGGSVKIDAAADITTSNSIWKVTGGELSFKSSSDISANNIKVIADSATIISESGDINITDSNIESERDIVLKSLSKNINLSGKDNNYLKSINGDINIESYNGFGNDGIINTEYGGINIKSNNFNNTYKIQSTGIMKIDSNVINSSGEILSLSDLKVFGNNAVLVGDVKVIGDVYIDLTGSLSLNLLKSSKSITAKSNVLVVNDGAKLTADGGLTLTHNSIQNAGLIHSAGDALITATNTLSNSDTIQSDSTITITDGGSGLLKVNILDNAKLIGSRINIDALSLDLRDNSSITSASDITASLSNMKLHNSTSRILGGISGAGDANISVENYLYNNGLIHSGFNLSLNAGNMENTKNGAASSLNNLNISGDELHNRGLIYSALNLNLDVSNKINNYSNGTSSFEGDIHSNGNMSIKTSKFVNNSKVNASGSIDIDASEFHNNNPLRAVISTSRVRTGRYLISGEDECFLGIALPGFCKDTRVYGSKYTETDTFSVVPIFYPVISATNINIRGFNSAENISSIISATNNLQISSDSSGTFTNKALYTETRKYHDTSIQSRVVTRKLQSGIYADTLTASGFSLVNEGATASEQPRGLDDNRLDDQPAKSDVGVNNVVDLNIPSLSSLLPSNPNGLFVYSSSPSSEYLVETNPLYSAQNSSLSTREFEDRYGYSIDKKLRRLGDANYEQYLVEQQLIHLTGSNVVFPGYSRENQFSLLMEQGAEQAENLGFEYGKEPTANQLAEITEDIVWVVSTVVNGETVLVPKVYISNKTRGLIGSGTVISANNIVADLDSVENTGGTIKANENLTIETEHDIVNTSATITGGNVNLKSRTGDIIVKRYEEEGLSNGVIGQGSSISADNLVLDAKKDISILSSDIKATNNATLTSGGDINFGTQIVVTKTGGVNNNKTVTKNIKSSLDVGNNLSLSSGNDIVLAGTDLNIGNNASIDAGNDFKILDVTDIVETYKKEKKSGIGVGGGIYGTQTTTTKTKKGTSVGSEMNIGGNLSIKAGKAITVKGSDITADGTVDLDAGTDISILDGTNYEEFDQVTETVTFGKILSSDSTSDSDASVTTSSKSNDSGSENSTSASASESASASGGVAVMQTVKKEEYKYSTRTQASSITSGGNLNLNAGGDLSIVGSNITAAEDINITADEVSIKAGKDTDYSSTKTTTTTLGLSVKASTENTANADTSSNQDSTSASASASASAESKKDLTIDYLTVNVKEKTKSRISHVGSKLSGNNINIKSNNDITLQAAQIEASNDVSIDAGGDLYSLAAEDSYSETSTSTTTSVGFYISADSSASADVKGGGSVAGAGASTSANASASVGAGQRVKVTTESSTYDRTTGVATMISAGGSITRKAKNGITDQGSQLSAAGDINTSARSYTEIELFDTETSTSSSTSVETRIGVSAESYASAEASVGATGVMGGATSGNSVGMRLQVKVSKEDSKTVSKTAKTSSYTAGGNVNFTITEDATFLGTDIDAAGDINIDAGSINYLAANDTYESTSESYTAESLTTAGVGVGVSVVDVEVSSENSLATTKDRTYESTSKTGFLGAGGNINITTSGDAKFVGTAFSAEKDINIDSGGDVSFESAKDISSYTSLSTDTSLSVQVSADFGSVSATNKLDKVDNYALTNNVASLNSTGGNISIKSGNDITLEGTNISASSSDSNAGFVTLDAKNSINMLEAKDIDRTYALSTSVEAEVSVGTQSGFKLDLQMESDKTNSQQGRVASISGKSIVLKAKTIKSQEASLKADNIEKNADNIVNVARTNVDESESFGLLTGPASSEASWKKKGTKASSGGSTKTAKRPKKRSNKSKRNDPYAVKYIPGERAKVTVVKENVPAQDAKYERREAEGSKTIERTVTVPAQGDKYKKEEFTVPAKGDEFI</sequence>
<name>A0AA90NTC8_9GAMM</name>
<feature type="compositionally biased region" description="Low complexity" evidence="1">
    <location>
        <begin position="1564"/>
        <end position="1582"/>
    </location>
</feature>
<dbReference type="Proteomes" id="UP001178148">
    <property type="component" value="Unassembled WGS sequence"/>
</dbReference>
<comment type="caution">
    <text evidence="3">The sequence shown here is derived from an EMBL/GenBank/DDBJ whole genome shotgun (WGS) entry which is preliminary data.</text>
</comment>
<feature type="compositionally biased region" description="Basic and acidic residues" evidence="1">
    <location>
        <begin position="970"/>
        <end position="982"/>
    </location>
</feature>
<feature type="domain" description="Filamentous haemagglutinin FhaB/tRNA nuclease CdiA-like TPS" evidence="2">
    <location>
        <begin position="44"/>
        <end position="166"/>
    </location>
</feature>
<feature type="compositionally biased region" description="Basic residues" evidence="1">
    <location>
        <begin position="2185"/>
        <end position="2196"/>
    </location>
</feature>
<dbReference type="InterPro" id="IPR025157">
    <property type="entry name" value="Hemagglutinin_rpt"/>
</dbReference>
<dbReference type="Gene3D" id="2.160.20.10">
    <property type="entry name" value="Single-stranded right-handed beta-helix, Pectin lyase-like"/>
    <property type="match status" value="1"/>
</dbReference>
<dbReference type="Pfam" id="PF13332">
    <property type="entry name" value="Fil_haemagg_2"/>
    <property type="match status" value="6"/>
</dbReference>
<protein>
    <submittedName>
        <fullName evidence="3">Hemagglutinin repeat-containing protein</fullName>
    </submittedName>
</protein>
<feature type="region of interest" description="Disordered" evidence="1">
    <location>
        <begin position="2156"/>
        <end position="2202"/>
    </location>
</feature>
<dbReference type="SMART" id="SM00912">
    <property type="entry name" value="Haemagg_act"/>
    <property type="match status" value="1"/>
</dbReference>
<dbReference type="NCBIfam" id="TIGR01901">
    <property type="entry name" value="adhes_NPXG"/>
    <property type="match status" value="1"/>
</dbReference>
<evidence type="ECO:0000313" key="3">
    <source>
        <dbReference type="EMBL" id="MDP0587943.1"/>
    </source>
</evidence>
<evidence type="ECO:0000259" key="2">
    <source>
        <dbReference type="SMART" id="SM00912"/>
    </source>
</evidence>
<dbReference type="InterPro" id="IPR008638">
    <property type="entry name" value="FhaB/CdiA-like_TPS"/>
</dbReference>
<dbReference type="Pfam" id="PF05860">
    <property type="entry name" value="TPS"/>
    <property type="match status" value="1"/>
</dbReference>
<feature type="region of interest" description="Disordered" evidence="1">
    <location>
        <begin position="1437"/>
        <end position="1476"/>
    </location>
</feature>
<accession>A0AA90NTC8</accession>
<feature type="non-terminal residue" evidence="3">
    <location>
        <position position="2267"/>
    </location>
</feature>
<evidence type="ECO:0000313" key="4">
    <source>
        <dbReference type="Proteomes" id="UP001178148"/>
    </source>
</evidence>
<dbReference type="GO" id="GO:0003824">
    <property type="term" value="F:catalytic activity"/>
    <property type="evidence" value="ECO:0007669"/>
    <property type="project" value="UniProtKB-ARBA"/>
</dbReference>
<dbReference type="InterPro" id="IPR012334">
    <property type="entry name" value="Pectin_lyas_fold"/>
</dbReference>
<feature type="region of interest" description="Disordered" evidence="1">
    <location>
        <begin position="1560"/>
        <end position="1582"/>
    </location>
</feature>
<gene>
    <name evidence="3" type="ORF">QS748_01530</name>
</gene>
<organism evidence="3 4">
    <name type="scientific">Candidatus Endonucleibacter bathymodioli</name>
    <dbReference type="NCBI Taxonomy" id="539814"/>
    <lineage>
        <taxon>Bacteria</taxon>
        <taxon>Pseudomonadati</taxon>
        <taxon>Pseudomonadota</taxon>
        <taxon>Gammaproteobacteria</taxon>
        <taxon>Oceanospirillales</taxon>
        <taxon>Endozoicomonadaceae</taxon>
        <taxon>Candidatus Endonucleibacter</taxon>
    </lineage>
</organism>
<dbReference type="EMBL" id="JASXSV010000002">
    <property type="protein sequence ID" value="MDP0587943.1"/>
    <property type="molecule type" value="Genomic_DNA"/>
</dbReference>
<evidence type="ECO:0000256" key="1">
    <source>
        <dbReference type="SAM" id="MobiDB-lite"/>
    </source>
</evidence>
<reference evidence="3 4" key="1">
    <citation type="journal article" date="2023" name="bioRxiv">
        <title>An intranuclear bacterial parasite of deep-sea mussels expresses apoptosis inhibitors acquired from its host.</title>
        <authorList>
            <person name="Gonzalez Porras M.A."/>
            <person name="Assie A."/>
            <person name="Tietjen M."/>
            <person name="Violette M."/>
            <person name="Kleiner M."/>
            <person name="Gruber-Vodicka H."/>
            <person name="Dubilier N."/>
            <person name="Leisch N."/>
        </authorList>
    </citation>
    <scope>NUCLEOTIDE SEQUENCE [LARGE SCALE GENOMIC DNA]</scope>
    <source>
        <strain evidence="3">IAP13</strain>
    </source>
</reference>
<dbReference type="SUPFAM" id="SSF51126">
    <property type="entry name" value="Pectin lyase-like"/>
    <property type="match status" value="1"/>
</dbReference>